<comment type="caution">
    <text evidence="3">The sequence shown here is derived from an EMBL/GenBank/DDBJ whole genome shotgun (WGS) entry which is preliminary data.</text>
</comment>
<name>A0A2M7GAJ4_9BACT</name>
<protein>
    <recommendedName>
        <fullName evidence="2">HTH cro/C1-type domain-containing protein</fullName>
    </recommendedName>
</protein>
<dbReference type="Gene3D" id="1.10.260.40">
    <property type="entry name" value="lambda repressor-like DNA-binding domains"/>
    <property type="match status" value="1"/>
</dbReference>
<dbReference type="GO" id="GO:0003677">
    <property type="term" value="F:DNA binding"/>
    <property type="evidence" value="ECO:0007669"/>
    <property type="project" value="InterPro"/>
</dbReference>
<dbReference type="InterPro" id="IPR010982">
    <property type="entry name" value="Lambda_DNA-bd_dom_sf"/>
</dbReference>
<dbReference type="SMART" id="SM00530">
    <property type="entry name" value="HTH_XRE"/>
    <property type="match status" value="1"/>
</dbReference>
<accession>A0A2M7GAJ4</accession>
<proteinExistence type="predicted"/>
<gene>
    <name evidence="3" type="ORF">COW36_02770</name>
</gene>
<evidence type="ECO:0000313" key="4">
    <source>
        <dbReference type="Proteomes" id="UP000231019"/>
    </source>
</evidence>
<feature type="coiled-coil region" evidence="1">
    <location>
        <begin position="239"/>
        <end position="266"/>
    </location>
</feature>
<dbReference type="EMBL" id="PFFQ01000006">
    <property type="protein sequence ID" value="PIW19114.1"/>
    <property type="molecule type" value="Genomic_DNA"/>
</dbReference>
<dbReference type="CDD" id="cd00093">
    <property type="entry name" value="HTH_XRE"/>
    <property type="match status" value="1"/>
</dbReference>
<reference evidence="3 4" key="1">
    <citation type="submission" date="2017-09" db="EMBL/GenBank/DDBJ databases">
        <title>Depth-based differentiation of microbial function through sediment-hosted aquifers and enrichment of novel symbionts in the deep terrestrial subsurface.</title>
        <authorList>
            <person name="Probst A.J."/>
            <person name="Ladd B."/>
            <person name="Jarett J.K."/>
            <person name="Geller-Mcgrath D.E."/>
            <person name="Sieber C.M."/>
            <person name="Emerson J.B."/>
            <person name="Anantharaman K."/>
            <person name="Thomas B.C."/>
            <person name="Malmstrom R."/>
            <person name="Stieglmeier M."/>
            <person name="Klingl A."/>
            <person name="Woyke T."/>
            <person name="Ryan C.M."/>
            <person name="Banfield J.F."/>
        </authorList>
    </citation>
    <scope>NUCLEOTIDE SEQUENCE [LARGE SCALE GENOMIC DNA]</scope>
    <source>
        <strain evidence="3">CG17_big_fil_post_rev_8_21_14_2_50_48_46</strain>
    </source>
</reference>
<dbReference type="AlphaFoldDB" id="A0A2M7GAJ4"/>
<dbReference type="Pfam" id="PF13560">
    <property type="entry name" value="HTH_31"/>
    <property type="match status" value="1"/>
</dbReference>
<keyword evidence="1" id="KW-0175">Coiled coil</keyword>
<evidence type="ECO:0000256" key="1">
    <source>
        <dbReference type="SAM" id="Coils"/>
    </source>
</evidence>
<evidence type="ECO:0000259" key="2">
    <source>
        <dbReference type="PROSITE" id="PS50943"/>
    </source>
</evidence>
<evidence type="ECO:0000313" key="3">
    <source>
        <dbReference type="EMBL" id="PIW19114.1"/>
    </source>
</evidence>
<dbReference type="Proteomes" id="UP000231019">
    <property type="component" value="Unassembled WGS sequence"/>
</dbReference>
<sequence>MDAGQYLKRVRKQQGLSQIELAEKMAQLIQKELPGEEFSQSTISQLERGYIRLSKVKLRLLFQALGISPEERSQLSRLYLYESSPKQSSMGFHQQEYLQNLGRQALEKPSDFFIRANQISCYMQLGEMQMAIMHAQDALEKVRLTGAQKLIHYILQSKLLSAQSTQENSRTRQLEMLQKSCRTLEEGLQEWRRLEIQLKNKLPASQFQQLRLHLTLSHFTPLFQLFNHRYGRTPLASSLEEIQADFKQLGQVLQELRTALADLKQEEWFIDVKYLEREDLRVRYLYQEIWQSHFIFRYFRSVQVARSARRIRDIPQIMLKSKQKLKAMNNLRNLFGINAEGELTLQGADASQQEESEALQKYTRDLAMGIRSHFLSYQNLTQNAGLYSPDAQFNESFTSTYFLLPQLLARLGVFSDMNLETLYFLTNSTTQSNYHFLCANYFALRYISLCLQGNSEMRLEYLEKSALHFHKTSLSTERIFLEPYLWTAYLLAIFREDSPKEENNSFARIKEGLQKWGEESN</sequence>
<organism evidence="3 4">
    <name type="scientific">bacterium (Candidatus Blackallbacteria) CG17_big_fil_post_rev_8_21_14_2_50_48_46</name>
    <dbReference type="NCBI Taxonomy" id="2014261"/>
    <lineage>
        <taxon>Bacteria</taxon>
        <taxon>Candidatus Blackallbacteria</taxon>
    </lineage>
</organism>
<dbReference type="SUPFAM" id="SSF47413">
    <property type="entry name" value="lambda repressor-like DNA-binding domains"/>
    <property type="match status" value="1"/>
</dbReference>
<feature type="domain" description="HTH cro/C1-type" evidence="2">
    <location>
        <begin position="7"/>
        <end position="72"/>
    </location>
</feature>
<dbReference type="InterPro" id="IPR001387">
    <property type="entry name" value="Cro/C1-type_HTH"/>
</dbReference>
<dbReference type="PROSITE" id="PS50943">
    <property type="entry name" value="HTH_CROC1"/>
    <property type="match status" value="1"/>
</dbReference>